<gene>
    <name evidence="11" type="ORF">K435DRAFT_803481</name>
</gene>
<evidence type="ECO:0000313" key="11">
    <source>
        <dbReference type="EMBL" id="THU88495.1"/>
    </source>
</evidence>
<comment type="subcellular location">
    <subcellularLocation>
        <location evidence="1">Nucleus</location>
    </subcellularLocation>
</comment>
<feature type="compositionally biased region" description="Basic and acidic residues" evidence="9">
    <location>
        <begin position="273"/>
        <end position="289"/>
    </location>
</feature>
<keyword evidence="7" id="KW-0539">Nucleus</keyword>
<proteinExistence type="predicted"/>
<evidence type="ECO:0000256" key="9">
    <source>
        <dbReference type="SAM" id="MobiDB-lite"/>
    </source>
</evidence>
<dbReference type="GO" id="GO:0000978">
    <property type="term" value="F:RNA polymerase II cis-regulatory region sequence-specific DNA binding"/>
    <property type="evidence" value="ECO:0007669"/>
    <property type="project" value="TreeGrafter"/>
</dbReference>
<keyword evidence="5" id="KW-0862">Zinc</keyword>
<feature type="compositionally biased region" description="Pro residues" evidence="9">
    <location>
        <begin position="183"/>
        <end position="192"/>
    </location>
</feature>
<keyword evidence="6" id="KW-0238">DNA-binding</keyword>
<dbReference type="PANTHER" id="PTHR24404:SF114">
    <property type="entry name" value="KLUMPFUSS, ISOFORM B-RELATED"/>
    <property type="match status" value="1"/>
</dbReference>
<feature type="compositionally biased region" description="Low complexity" evidence="9">
    <location>
        <begin position="427"/>
        <end position="446"/>
    </location>
</feature>
<dbReference type="GO" id="GO:0005634">
    <property type="term" value="C:nucleus"/>
    <property type="evidence" value="ECO:0007669"/>
    <property type="project" value="UniProtKB-SubCell"/>
</dbReference>
<keyword evidence="3" id="KW-0677">Repeat</keyword>
<evidence type="ECO:0000256" key="5">
    <source>
        <dbReference type="ARBA" id="ARBA00022833"/>
    </source>
</evidence>
<dbReference type="InterPro" id="IPR013087">
    <property type="entry name" value="Znf_C2H2_type"/>
</dbReference>
<feature type="region of interest" description="Disordered" evidence="9">
    <location>
        <begin position="90"/>
        <end position="212"/>
    </location>
</feature>
<dbReference type="GO" id="GO:0006357">
    <property type="term" value="P:regulation of transcription by RNA polymerase II"/>
    <property type="evidence" value="ECO:0007669"/>
    <property type="project" value="TreeGrafter"/>
</dbReference>
<keyword evidence="2" id="KW-0479">Metal-binding</keyword>
<evidence type="ECO:0000256" key="3">
    <source>
        <dbReference type="ARBA" id="ARBA00022737"/>
    </source>
</evidence>
<dbReference type="Proteomes" id="UP000297245">
    <property type="component" value="Unassembled WGS sequence"/>
</dbReference>
<dbReference type="PANTHER" id="PTHR24404">
    <property type="entry name" value="ZINC FINGER PROTEIN"/>
    <property type="match status" value="1"/>
</dbReference>
<evidence type="ECO:0000259" key="10">
    <source>
        <dbReference type="PROSITE" id="PS50157"/>
    </source>
</evidence>
<dbReference type="Gene3D" id="3.30.160.60">
    <property type="entry name" value="Classic Zinc Finger"/>
    <property type="match status" value="1"/>
</dbReference>
<evidence type="ECO:0000256" key="6">
    <source>
        <dbReference type="ARBA" id="ARBA00023125"/>
    </source>
</evidence>
<accession>A0A4V4HDV7</accession>
<evidence type="ECO:0000313" key="12">
    <source>
        <dbReference type="Proteomes" id="UP000297245"/>
    </source>
</evidence>
<dbReference type="PROSITE" id="PS50157">
    <property type="entry name" value="ZINC_FINGER_C2H2_2"/>
    <property type="match status" value="2"/>
</dbReference>
<organism evidence="11 12">
    <name type="scientific">Dendrothele bispora (strain CBS 962.96)</name>
    <dbReference type="NCBI Taxonomy" id="1314807"/>
    <lineage>
        <taxon>Eukaryota</taxon>
        <taxon>Fungi</taxon>
        <taxon>Dikarya</taxon>
        <taxon>Basidiomycota</taxon>
        <taxon>Agaricomycotina</taxon>
        <taxon>Agaricomycetes</taxon>
        <taxon>Agaricomycetidae</taxon>
        <taxon>Agaricales</taxon>
        <taxon>Agaricales incertae sedis</taxon>
        <taxon>Dendrothele</taxon>
    </lineage>
</organism>
<dbReference type="AlphaFoldDB" id="A0A4V4HDV7"/>
<name>A0A4V4HDV7_DENBC</name>
<sequence>MPVVRSKSVHACPECGRDFEGKHDLLQHSRLHDPNAKKYKCTEPNCSFSTLQKSNLITHMDVHTGIKSSTCLNDDFATADRASLTRNRRSAHDYVPYRSAPHKKTATIAAARHSRQNADFTVSENSSRTASTSTSTPTLTSSTHRGRGPADRRSTNLQIATTTITQRTRPPSPVPSLFASSEPPKPLTPPSSIPGTVESSLPVSNYPSSTPTSVHVERSILDIACPSSSSFTGTGTVVTEPQPQNYNYNHDTQPETQASGFSGFNGTGTSMDIGRRDLPSSSEPHRRDLNQGLSLISKSPFSYTFSESSYRDIDSTTGPLYYPPGGAATSSTLSVSIPQPKSTYPACGANPFLTFSGDLGYYDSLHSKSNSYSANLNTCSGLGSGSGSGLGLNHSNFDSGSSDDYFNNKHITNDSAKGNGGDDHWAPFPDLLTLDSPSPSSGPSGFEAQGVEASTGMGMGMGLGLMDMDMDVPEVPLSPPLVPESGSLSYLHNRASTSRTNTGTGMEDLSDLVSVVDEMALTVHKYRPMPMHHTHVHTHT</sequence>
<dbReference type="PROSITE" id="PS00028">
    <property type="entry name" value="ZINC_FINGER_C2H2_1"/>
    <property type="match status" value="1"/>
</dbReference>
<dbReference type="GO" id="GO:0008270">
    <property type="term" value="F:zinc ion binding"/>
    <property type="evidence" value="ECO:0007669"/>
    <property type="project" value="UniProtKB-KW"/>
</dbReference>
<dbReference type="GO" id="GO:0003700">
    <property type="term" value="F:DNA-binding transcription factor activity"/>
    <property type="evidence" value="ECO:0007669"/>
    <property type="project" value="TreeGrafter"/>
</dbReference>
<feature type="compositionally biased region" description="Low complexity" evidence="9">
    <location>
        <begin position="259"/>
        <end position="270"/>
    </location>
</feature>
<dbReference type="InterPro" id="IPR036236">
    <property type="entry name" value="Znf_C2H2_sf"/>
</dbReference>
<feature type="domain" description="C2H2-type" evidence="10">
    <location>
        <begin position="10"/>
        <end position="37"/>
    </location>
</feature>
<reference evidence="11 12" key="1">
    <citation type="journal article" date="2019" name="Nat. Ecol. Evol.">
        <title>Megaphylogeny resolves global patterns of mushroom evolution.</title>
        <authorList>
            <person name="Varga T."/>
            <person name="Krizsan K."/>
            <person name="Foldi C."/>
            <person name="Dima B."/>
            <person name="Sanchez-Garcia M."/>
            <person name="Sanchez-Ramirez S."/>
            <person name="Szollosi G.J."/>
            <person name="Szarkandi J.G."/>
            <person name="Papp V."/>
            <person name="Albert L."/>
            <person name="Andreopoulos W."/>
            <person name="Angelini C."/>
            <person name="Antonin V."/>
            <person name="Barry K.W."/>
            <person name="Bougher N.L."/>
            <person name="Buchanan P."/>
            <person name="Buyck B."/>
            <person name="Bense V."/>
            <person name="Catcheside P."/>
            <person name="Chovatia M."/>
            <person name="Cooper J."/>
            <person name="Damon W."/>
            <person name="Desjardin D."/>
            <person name="Finy P."/>
            <person name="Geml J."/>
            <person name="Haridas S."/>
            <person name="Hughes K."/>
            <person name="Justo A."/>
            <person name="Karasinski D."/>
            <person name="Kautmanova I."/>
            <person name="Kiss B."/>
            <person name="Kocsube S."/>
            <person name="Kotiranta H."/>
            <person name="LaButti K.M."/>
            <person name="Lechner B.E."/>
            <person name="Liimatainen K."/>
            <person name="Lipzen A."/>
            <person name="Lukacs Z."/>
            <person name="Mihaltcheva S."/>
            <person name="Morgado L.N."/>
            <person name="Niskanen T."/>
            <person name="Noordeloos M.E."/>
            <person name="Ohm R.A."/>
            <person name="Ortiz-Santana B."/>
            <person name="Ovrebo C."/>
            <person name="Racz N."/>
            <person name="Riley R."/>
            <person name="Savchenko A."/>
            <person name="Shiryaev A."/>
            <person name="Soop K."/>
            <person name="Spirin V."/>
            <person name="Szebenyi C."/>
            <person name="Tomsovsky M."/>
            <person name="Tulloss R.E."/>
            <person name="Uehling J."/>
            <person name="Grigoriev I.V."/>
            <person name="Vagvolgyi C."/>
            <person name="Papp T."/>
            <person name="Martin F.M."/>
            <person name="Miettinen O."/>
            <person name="Hibbett D.S."/>
            <person name="Nagy L.G."/>
        </authorList>
    </citation>
    <scope>NUCLEOTIDE SEQUENCE [LARGE SCALE GENOMIC DNA]</scope>
    <source>
        <strain evidence="11 12">CBS 962.96</strain>
    </source>
</reference>
<dbReference type="SMART" id="SM00355">
    <property type="entry name" value="ZnF_C2H2"/>
    <property type="match status" value="2"/>
</dbReference>
<keyword evidence="4 8" id="KW-0863">Zinc-finger</keyword>
<dbReference type="OrthoDB" id="654211at2759"/>
<feature type="region of interest" description="Disordered" evidence="9">
    <location>
        <begin position="251"/>
        <end position="293"/>
    </location>
</feature>
<feature type="compositionally biased region" description="Polar residues" evidence="9">
    <location>
        <begin position="197"/>
        <end position="212"/>
    </location>
</feature>
<keyword evidence="12" id="KW-1185">Reference proteome</keyword>
<dbReference type="EMBL" id="ML179408">
    <property type="protein sequence ID" value="THU88495.1"/>
    <property type="molecule type" value="Genomic_DNA"/>
</dbReference>
<evidence type="ECO:0000256" key="8">
    <source>
        <dbReference type="PROSITE-ProRule" id="PRU00042"/>
    </source>
</evidence>
<feature type="domain" description="C2H2-type" evidence="10">
    <location>
        <begin position="39"/>
        <end position="68"/>
    </location>
</feature>
<evidence type="ECO:0000256" key="4">
    <source>
        <dbReference type="ARBA" id="ARBA00022771"/>
    </source>
</evidence>
<feature type="region of interest" description="Disordered" evidence="9">
    <location>
        <begin position="413"/>
        <end position="451"/>
    </location>
</feature>
<feature type="compositionally biased region" description="Low complexity" evidence="9">
    <location>
        <begin position="126"/>
        <end position="143"/>
    </location>
</feature>
<dbReference type="InterPro" id="IPR050589">
    <property type="entry name" value="Ikaros_C2H2-ZF"/>
</dbReference>
<protein>
    <recommendedName>
        <fullName evidence="10">C2H2-type domain-containing protein</fullName>
    </recommendedName>
</protein>
<dbReference type="SUPFAM" id="SSF57667">
    <property type="entry name" value="beta-beta-alpha zinc fingers"/>
    <property type="match status" value="1"/>
</dbReference>
<evidence type="ECO:0000256" key="2">
    <source>
        <dbReference type="ARBA" id="ARBA00022723"/>
    </source>
</evidence>
<feature type="compositionally biased region" description="Low complexity" evidence="9">
    <location>
        <begin position="158"/>
        <end position="169"/>
    </location>
</feature>
<evidence type="ECO:0000256" key="1">
    <source>
        <dbReference type="ARBA" id="ARBA00004123"/>
    </source>
</evidence>
<evidence type="ECO:0000256" key="7">
    <source>
        <dbReference type="ARBA" id="ARBA00023242"/>
    </source>
</evidence>